<evidence type="ECO:0000313" key="3">
    <source>
        <dbReference type="Proteomes" id="UP000092993"/>
    </source>
</evidence>
<dbReference type="Pfam" id="PF13391">
    <property type="entry name" value="HNH_2"/>
    <property type="match status" value="1"/>
</dbReference>
<keyword evidence="3" id="KW-1185">Reference proteome</keyword>
<evidence type="ECO:0000313" key="2">
    <source>
        <dbReference type="EMBL" id="OBZ74479.1"/>
    </source>
</evidence>
<proteinExistence type="predicted"/>
<gene>
    <name evidence="2" type="ORF">A0H81_05138</name>
</gene>
<feature type="domain" description="HNH nuclease" evidence="1">
    <location>
        <begin position="74"/>
        <end position="100"/>
    </location>
</feature>
<sequence>MIVGCSRKKSLPTSIKPGDTASTILLPILAIDCVTAERGRSLYYLKPVREKPELQAAVLLRGLVAPYDRLTPNFRKDEKTNLIFLCRNHHVRFDMHIWTLVPALEDIEMLISTEEADFTGRQRLFQNGHWTPEVPNGM</sequence>
<evidence type="ECO:0000259" key="1">
    <source>
        <dbReference type="Pfam" id="PF13391"/>
    </source>
</evidence>
<dbReference type="OrthoDB" id="3246652at2759"/>
<protein>
    <recommendedName>
        <fullName evidence="1">HNH nuclease domain-containing protein</fullName>
    </recommendedName>
</protein>
<organism evidence="2 3">
    <name type="scientific">Grifola frondosa</name>
    <name type="common">Maitake</name>
    <name type="synonym">Polyporus frondosus</name>
    <dbReference type="NCBI Taxonomy" id="5627"/>
    <lineage>
        <taxon>Eukaryota</taxon>
        <taxon>Fungi</taxon>
        <taxon>Dikarya</taxon>
        <taxon>Basidiomycota</taxon>
        <taxon>Agaricomycotina</taxon>
        <taxon>Agaricomycetes</taxon>
        <taxon>Polyporales</taxon>
        <taxon>Grifolaceae</taxon>
        <taxon>Grifola</taxon>
    </lineage>
</organism>
<name>A0A1C7MDM0_GRIFR</name>
<reference evidence="2 3" key="1">
    <citation type="submission" date="2016-03" db="EMBL/GenBank/DDBJ databases">
        <title>Whole genome sequencing of Grifola frondosa 9006-11.</title>
        <authorList>
            <person name="Min B."/>
            <person name="Park H."/>
            <person name="Kim J.-G."/>
            <person name="Cho H."/>
            <person name="Oh Y.-L."/>
            <person name="Kong W.-S."/>
            <person name="Choi I.-G."/>
        </authorList>
    </citation>
    <scope>NUCLEOTIDE SEQUENCE [LARGE SCALE GENOMIC DNA]</scope>
    <source>
        <strain evidence="2 3">9006-11</strain>
    </source>
</reference>
<dbReference type="Proteomes" id="UP000092993">
    <property type="component" value="Unassembled WGS sequence"/>
</dbReference>
<dbReference type="InterPro" id="IPR003615">
    <property type="entry name" value="HNH_nuc"/>
</dbReference>
<dbReference type="AlphaFoldDB" id="A0A1C7MDM0"/>
<comment type="caution">
    <text evidence="2">The sequence shown here is derived from an EMBL/GenBank/DDBJ whole genome shotgun (WGS) entry which is preliminary data.</text>
</comment>
<accession>A0A1C7MDM0</accession>
<dbReference type="EMBL" id="LUGG01000005">
    <property type="protein sequence ID" value="OBZ74479.1"/>
    <property type="molecule type" value="Genomic_DNA"/>
</dbReference>